<keyword evidence="3" id="KW-1185">Reference proteome</keyword>
<organism evidence="2 3">
    <name type="scientific">Prunus persica</name>
    <name type="common">Peach</name>
    <name type="synonym">Amygdalus persica</name>
    <dbReference type="NCBI Taxonomy" id="3760"/>
    <lineage>
        <taxon>Eukaryota</taxon>
        <taxon>Viridiplantae</taxon>
        <taxon>Streptophyta</taxon>
        <taxon>Embryophyta</taxon>
        <taxon>Tracheophyta</taxon>
        <taxon>Spermatophyta</taxon>
        <taxon>Magnoliopsida</taxon>
        <taxon>eudicotyledons</taxon>
        <taxon>Gunneridae</taxon>
        <taxon>Pentapetalae</taxon>
        <taxon>rosids</taxon>
        <taxon>fabids</taxon>
        <taxon>Rosales</taxon>
        <taxon>Rosaceae</taxon>
        <taxon>Amygdaloideae</taxon>
        <taxon>Amygdaleae</taxon>
        <taxon>Prunus</taxon>
    </lineage>
</organism>
<proteinExistence type="predicted"/>
<dbReference type="Proteomes" id="UP000006882">
    <property type="component" value="Chromosome G6"/>
</dbReference>
<dbReference type="PANTHER" id="PTHR44259:SF93">
    <property type="entry name" value="PROTEIN, PUTATIVE (DUF295)-RELATED"/>
    <property type="match status" value="1"/>
</dbReference>
<protein>
    <recommendedName>
        <fullName evidence="1">F-box domain-containing protein</fullName>
    </recommendedName>
</protein>
<dbReference type="Gramene" id="ONI02214">
    <property type="protein sequence ID" value="ONI02214"/>
    <property type="gene ID" value="PRUPE_6G184200"/>
</dbReference>
<reference evidence="2 3" key="1">
    <citation type="journal article" date="2013" name="Nat. Genet.">
        <title>The high-quality draft genome of peach (Prunus persica) identifies unique patterns of genetic diversity, domestication and genome evolution.</title>
        <authorList>
            <consortium name="International Peach Genome Initiative"/>
            <person name="Verde I."/>
            <person name="Abbott A.G."/>
            <person name="Scalabrin S."/>
            <person name="Jung S."/>
            <person name="Shu S."/>
            <person name="Marroni F."/>
            <person name="Zhebentyayeva T."/>
            <person name="Dettori M.T."/>
            <person name="Grimwood J."/>
            <person name="Cattonaro F."/>
            <person name="Zuccolo A."/>
            <person name="Rossini L."/>
            <person name="Jenkins J."/>
            <person name="Vendramin E."/>
            <person name="Meisel L.A."/>
            <person name="Decroocq V."/>
            <person name="Sosinski B."/>
            <person name="Prochnik S."/>
            <person name="Mitros T."/>
            <person name="Policriti A."/>
            <person name="Cipriani G."/>
            <person name="Dondini L."/>
            <person name="Ficklin S."/>
            <person name="Goodstein D.M."/>
            <person name="Xuan P."/>
            <person name="Del Fabbro C."/>
            <person name="Aramini V."/>
            <person name="Copetti D."/>
            <person name="Gonzalez S."/>
            <person name="Horner D.S."/>
            <person name="Falchi R."/>
            <person name="Lucas S."/>
            <person name="Mica E."/>
            <person name="Maldonado J."/>
            <person name="Lazzari B."/>
            <person name="Bielenberg D."/>
            <person name="Pirona R."/>
            <person name="Miculan M."/>
            <person name="Barakat A."/>
            <person name="Testolin R."/>
            <person name="Stella A."/>
            <person name="Tartarini S."/>
            <person name="Tonutti P."/>
            <person name="Arus P."/>
            <person name="Orellana A."/>
            <person name="Wells C."/>
            <person name="Main D."/>
            <person name="Vizzotto G."/>
            <person name="Silva H."/>
            <person name="Salamini F."/>
            <person name="Schmutz J."/>
            <person name="Morgante M."/>
            <person name="Rokhsar D.S."/>
        </authorList>
    </citation>
    <scope>NUCLEOTIDE SEQUENCE [LARGE SCALE GENOMIC DNA]</scope>
    <source>
        <strain evidence="3">cv. Nemared</strain>
    </source>
</reference>
<name>A0A251NSB9_PRUPE</name>
<dbReference type="EMBL" id="CM007656">
    <property type="protein sequence ID" value="ONI02214.1"/>
    <property type="molecule type" value="Genomic_DNA"/>
</dbReference>
<dbReference type="CDD" id="cd09917">
    <property type="entry name" value="F-box_SF"/>
    <property type="match status" value="1"/>
</dbReference>
<dbReference type="SMART" id="SM00256">
    <property type="entry name" value="FBOX"/>
    <property type="match status" value="1"/>
</dbReference>
<dbReference type="Pfam" id="PF12937">
    <property type="entry name" value="F-box-like"/>
    <property type="match status" value="1"/>
</dbReference>
<dbReference type="PANTHER" id="PTHR44259">
    <property type="entry name" value="OS07G0183000 PROTEIN-RELATED"/>
    <property type="match status" value="1"/>
</dbReference>
<evidence type="ECO:0000313" key="2">
    <source>
        <dbReference type="EMBL" id="ONI02214.1"/>
    </source>
</evidence>
<evidence type="ECO:0000313" key="3">
    <source>
        <dbReference type="Proteomes" id="UP000006882"/>
    </source>
</evidence>
<accession>A0A251NSB9</accession>
<sequence length="404" mass="46118">MEDAPTLVSGWAWLPSNILDLILEKLIPISDYIRFSAVCKHWQSVALHRKKQRIKSCHKQIPMLIIPTIDGSSERRGLYSVTQGKTCSFELNVYYSKRFCGSSHGWLACVDENLVVTLLNPFTGRTISLPPVPKSTWRSTVAYRCDYYINKVVLSADPSFLPNDYEVLVIYDGYGKQIAHFKSGDDAWTSIDQVIGFDDVIYYKGQFLGVSLGGSVFSMNVSRDQTIKPRVSLLVPMDPGTDNKTYLVQSSQGDLMLVRKFKRVNHCKRFMKSLNFKIFKFERLKFERVNGYDRFTETLSFKVFKLFCAHGERPQWVEIESIGNEALFLGTNQSMCVSALDFPGCQPNSVYFTDDCVDVECHKPKGPHDMGTFNLENRSMGTHYCLDRLQKHMPPAIWILPSMV</sequence>
<dbReference type="InterPro" id="IPR036047">
    <property type="entry name" value="F-box-like_dom_sf"/>
</dbReference>
<dbReference type="AlphaFoldDB" id="A0A251NSB9"/>
<dbReference type="InterPro" id="IPR050942">
    <property type="entry name" value="F-box_BR-signaling"/>
</dbReference>
<dbReference type="InterPro" id="IPR001810">
    <property type="entry name" value="F-box_dom"/>
</dbReference>
<dbReference type="InterPro" id="IPR005174">
    <property type="entry name" value="KIB1-4_b-propeller"/>
</dbReference>
<dbReference type="Pfam" id="PF03478">
    <property type="entry name" value="Beta-prop_KIB1-4"/>
    <property type="match status" value="1"/>
</dbReference>
<evidence type="ECO:0000259" key="1">
    <source>
        <dbReference type="SMART" id="SM00256"/>
    </source>
</evidence>
<dbReference type="eggNOG" id="ENOG502S4JC">
    <property type="taxonomic scope" value="Eukaryota"/>
</dbReference>
<dbReference type="SUPFAM" id="SSF81383">
    <property type="entry name" value="F-box domain"/>
    <property type="match status" value="1"/>
</dbReference>
<gene>
    <name evidence="2" type="ORF">PRUPE_6G184200</name>
</gene>
<dbReference type="Gene3D" id="1.20.1280.50">
    <property type="match status" value="1"/>
</dbReference>
<feature type="domain" description="F-box" evidence="1">
    <location>
        <begin position="14"/>
        <end position="55"/>
    </location>
</feature>
<dbReference type="STRING" id="3760.A0A251NSB9"/>